<proteinExistence type="predicted"/>
<name>A0A2H3CIK6_ARMGA</name>
<dbReference type="EMBL" id="KZ293711">
    <property type="protein sequence ID" value="PBK82929.1"/>
    <property type="molecule type" value="Genomic_DNA"/>
</dbReference>
<keyword evidence="2" id="KW-1185">Reference proteome</keyword>
<evidence type="ECO:0000313" key="1">
    <source>
        <dbReference type="EMBL" id="PBK82929.1"/>
    </source>
</evidence>
<protein>
    <submittedName>
        <fullName evidence="1">Uncharacterized protein</fullName>
    </submittedName>
</protein>
<dbReference type="AlphaFoldDB" id="A0A2H3CIK6"/>
<reference evidence="2" key="1">
    <citation type="journal article" date="2017" name="Nat. Ecol. Evol.">
        <title>Genome expansion and lineage-specific genetic innovations in the forest pathogenic fungi Armillaria.</title>
        <authorList>
            <person name="Sipos G."/>
            <person name="Prasanna A.N."/>
            <person name="Walter M.C."/>
            <person name="O'Connor E."/>
            <person name="Balint B."/>
            <person name="Krizsan K."/>
            <person name="Kiss B."/>
            <person name="Hess J."/>
            <person name="Varga T."/>
            <person name="Slot J."/>
            <person name="Riley R."/>
            <person name="Boka B."/>
            <person name="Rigling D."/>
            <person name="Barry K."/>
            <person name="Lee J."/>
            <person name="Mihaltcheva S."/>
            <person name="LaButti K."/>
            <person name="Lipzen A."/>
            <person name="Waldron R."/>
            <person name="Moloney N.M."/>
            <person name="Sperisen C."/>
            <person name="Kredics L."/>
            <person name="Vagvoelgyi C."/>
            <person name="Patrignani A."/>
            <person name="Fitzpatrick D."/>
            <person name="Nagy I."/>
            <person name="Doyle S."/>
            <person name="Anderson J.B."/>
            <person name="Grigoriev I.V."/>
            <person name="Gueldener U."/>
            <person name="Muensterkoetter M."/>
            <person name="Nagy L.G."/>
        </authorList>
    </citation>
    <scope>NUCLEOTIDE SEQUENCE [LARGE SCALE GENOMIC DNA]</scope>
    <source>
        <strain evidence="2">Ar21-2</strain>
    </source>
</reference>
<dbReference type="Proteomes" id="UP000217790">
    <property type="component" value="Unassembled WGS sequence"/>
</dbReference>
<organism evidence="1 2">
    <name type="scientific">Armillaria gallica</name>
    <name type="common">Bulbous honey fungus</name>
    <name type="synonym">Armillaria bulbosa</name>
    <dbReference type="NCBI Taxonomy" id="47427"/>
    <lineage>
        <taxon>Eukaryota</taxon>
        <taxon>Fungi</taxon>
        <taxon>Dikarya</taxon>
        <taxon>Basidiomycota</taxon>
        <taxon>Agaricomycotina</taxon>
        <taxon>Agaricomycetes</taxon>
        <taxon>Agaricomycetidae</taxon>
        <taxon>Agaricales</taxon>
        <taxon>Marasmiineae</taxon>
        <taxon>Physalacriaceae</taxon>
        <taxon>Armillaria</taxon>
    </lineage>
</organism>
<gene>
    <name evidence="1" type="ORF">ARMGADRAFT_1038223</name>
</gene>
<sequence length="212" mass="24263">MQLRSFGFLVSTAPYEFTSSLYARLRYHLVKNAYVMATGYNDVYQCQTRAPSHRNRYLVEEWCTLRKGNFERSWYYIIGTTSQQTLDIRKTTMFLMQPKRLVDLSSSALPDGNRECEARMLCTHDDDPSYPSGISSSPLLNVLRSTDITSTDLRNFMRRIAFVAMGVDPLFVNGNRNLPFESISFYAPMATTLPSIMEPARASLDELVAQFD</sequence>
<evidence type="ECO:0000313" key="2">
    <source>
        <dbReference type="Proteomes" id="UP000217790"/>
    </source>
</evidence>
<accession>A0A2H3CIK6</accession>
<dbReference type="InParanoid" id="A0A2H3CIK6"/>